<keyword evidence="3" id="KW-1185">Reference proteome</keyword>
<feature type="compositionally biased region" description="Polar residues" evidence="1">
    <location>
        <begin position="52"/>
        <end position="69"/>
    </location>
</feature>
<feature type="region of interest" description="Disordered" evidence="1">
    <location>
        <begin position="1"/>
        <end position="84"/>
    </location>
</feature>
<reference evidence="3" key="1">
    <citation type="journal article" date="2019" name="Int. J. Syst. Evol. Microbiol.">
        <title>The Global Catalogue of Microorganisms (GCM) 10K type strain sequencing project: providing services to taxonomists for standard genome sequencing and annotation.</title>
        <authorList>
            <consortium name="The Broad Institute Genomics Platform"/>
            <consortium name="The Broad Institute Genome Sequencing Center for Infectious Disease"/>
            <person name="Wu L."/>
            <person name="Ma J."/>
        </authorList>
    </citation>
    <scope>NUCLEOTIDE SEQUENCE [LARGE SCALE GENOMIC DNA]</scope>
    <source>
        <strain evidence="3">NBRC 108728</strain>
    </source>
</reference>
<protein>
    <recommendedName>
        <fullName evidence="4">BetI-type transcriptional repressor C-terminal domain-containing protein</fullName>
    </recommendedName>
</protein>
<evidence type="ECO:0000313" key="2">
    <source>
        <dbReference type="EMBL" id="BDZ47848.1"/>
    </source>
</evidence>
<evidence type="ECO:0000256" key="1">
    <source>
        <dbReference type="SAM" id="MobiDB-lite"/>
    </source>
</evidence>
<proteinExistence type="predicted"/>
<accession>A0ABN6XSF8</accession>
<sequence length="245" mass="26728">MPPDSTPQEGFPWVSRQPLQTSGGTPTFTPPTKPLRRDRTTSSKRQTRRKPATQSHGTATVSRATNRENALTLHDARPTTASSETRGRWSVALVERSARSREDTAALQLLAIFDVLDDLFRRGDRNARIFVEALGTIGRGQAVAAADRVIEDDFRLLVETLTRDTDLGEGDDLALSFRLLVNGAILKSLRGDHDASLRAKSMAGDLLHRHGFPRATGSTPAHPAPAGSWASLDLDSYAADRPSWP</sequence>
<name>A0ABN6XSF8_9MICO</name>
<evidence type="ECO:0000313" key="3">
    <source>
        <dbReference type="Proteomes" id="UP001321486"/>
    </source>
</evidence>
<dbReference type="Gene3D" id="1.10.357.10">
    <property type="entry name" value="Tetracycline Repressor, domain 2"/>
    <property type="match status" value="1"/>
</dbReference>
<gene>
    <name evidence="2" type="ORF">GCM10025867_00890</name>
</gene>
<dbReference type="EMBL" id="AP027732">
    <property type="protein sequence ID" value="BDZ47848.1"/>
    <property type="molecule type" value="Genomic_DNA"/>
</dbReference>
<dbReference type="Proteomes" id="UP001321486">
    <property type="component" value="Chromosome"/>
</dbReference>
<organism evidence="2 3">
    <name type="scientific">Frondihabitans sucicola</name>
    <dbReference type="NCBI Taxonomy" id="1268041"/>
    <lineage>
        <taxon>Bacteria</taxon>
        <taxon>Bacillati</taxon>
        <taxon>Actinomycetota</taxon>
        <taxon>Actinomycetes</taxon>
        <taxon>Micrococcales</taxon>
        <taxon>Microbacteriaceae</taxon>
        <taxon>Frondihabitans</taxon>
    </lineage>
</organism>
<evidence type="ECO:0008006" key="4">
    <source>
        <dbReference type="Google" id="ProtNLM"/>
    </source>
</evidence>